<evidence type="ECO:0000259" key="6">
    <source>
        <dbReference type="PROSITE" id="PS50026"/>
    </source>
</evidence>
<evidence type="ECO:0000256" key="4">
    <source>
        <dbReference type="PROSITE-ProRule" id="PRU00302"/>
    </source>
</evidence>
<dbReference type="SMART" id="SM00032">
    <property type="entry name" value="CCP"/>
    <property type="match status" value="1"/>
</dbReference>
<reference evidence="9" key="1">
    <citation type="submission" date="2022-11" db="EMBL/GenBank/DDBJ databases">
        <title>Centuries of genome instability and evolution in soft-shell clam transmissible cancer (bioRxiv).</title>
        <authorList>
            <person name="Hart S.F.M."/>
            <person name="Yonemitsu M.A."/>
            <person name="Giersch R.M."/>
            <person name="Beal B.F."/>
            <person name="Arriagada G."/>
            <person name="Davis B.W."/>
            <person name="Ostrander E.A."/>
            <person name="Goff S.P."/>
            <person name="Metzger M.J."/>
        </authorList>
    </citation>
    <scope>NUCLEOTIDE SEQUENCE</scope>
    <source>
        <strain evidence="9">MELC-2E11</strain>
        <tissue evidence="9">Siphon/mantle</tissue>
    </source>
</reference>
<dbReference type="PROSITE" id="PS00010">
    <property type="entry name" value="ASX_HYDROXYL"/>
    <property type="match status" value="1"/>
</dbReference>
<dbReference type="InterPro" id="IPR036383">
    <property type="entry name" value="TSP1_rpt_sf"/>
</dbReference>
<evidence type="ECO:0000259" key="7">
    <source>
        <dbReference type="PROSITE" id="PS50825"/>
    </source>
</evidence>
<dbReference type="Pfam" id="PF00008">
    <property type="entry name" value="EGF"/>
    <property type="match status" value="1"/>
</dbReference>
<dbReference type="InterPro" id="IPR000742">
    <property type="entry name" value="EGF"/>
</dbReference>
<dbReference type="InterPro" id="IPR003410">
    <property type="entry name" value="HYR_dom"/>
</dbReference>
<dbReference type="PROSITE" id="PS01186">
    <property type="entry name" value="EGF_2"/>
    <property type="match status" value="1"/>
</dbReference>
<dbReference type="SMART" id="SM00181">
    <property type="entry name" value="EGF"/>
    <property type="match status" value="1"/>
</dbReference>
<dbReference type="SUPFAM" id="SSF82895">
    <property type="entry name" value="TSP-1 type 1 repeat"/>
    <property type="match status" value="1"/>
</dbReference>
<evidence type="ECO:0000256" key="1">
    <source>
        <dbReference type="ARBA" id="ARBA00022737"/>
    </source>
</evidence>
<feature type="disulfide bond" evidence="3">
    <location>
        <begin position="231"/>
        <end position="240"/>
    </location>
</feature>
<sequence length="306" mass="34443">MGKITFLSMFAVCLFNSNVRITFAGIASTWSVCECRWESWQSWSKCTKTCGGGYQRRERRVWSLDKPGCDKFSNCATNNLGQEARQCNTQCNNGGTFDKQYSYCKCQKGTKGSCCEQIVSCGTPSSISHGSITGNDFNYNKMIAYHCDTDYNMTAPSASVRTCNENGYWTGSLPRCECKLWCLNCHPKTRELIIDKWNVTKPLTDAVSCKSSPCLNGVVCTNLLGDYFCTCNKGWTGKNCEIDIQSPELDACPDDRTIIVSQMTSTQTWMEPTFYDPHGFEVKVTKNYPISTYEFPWGVYTVQYTA</sequence>
<evidence type="ECO:0000256" key="2">
    <source>
        <dbReference type="ARBA" id="ARBA00023157"/>
    </source>
</evidence>
<protein>
    <submittedName>
        <fullName evidence="9">SNED1-like protein</fullName>
    </submittedName>
</protein>
<dbReference type="PROSITE" id="PS50026">
    <property type="entry name" value="EGF_3"/>
    <property type="match status" value="1"/>
</dbReference>
<dbReference type="SMART" id="SM00179">
    <property type="entry name" value="EGF_CA"/>
    <property type="match status" value="1"/>
</dbReference>
<name>A0ABY7ECR8_MYAAR</name>
<evidence type="ECO:0000256" key="3">
    <source>
        <dbReference type="PROSITE-ProRule" id="PRU00076"/>
    </source>
</evidence>
<dbReference type="PROSITE" id="PS00022">
    <property type="entry name" value="EGF_1"/>
    <property type="match status" value="1"/>
</dbReference>
<dbReference type="PROSITE" id="PS50923">
    <property type="entry name" value="SUSHI"/>
    <property type="match status" value="1"/>
</dbReference>
<accession>A0ABY7ECR8</accession>
<feature type="domain" description="EGF-like" evidence="6">
    <location>
        <begin position="205"/>
        <end position="241"/>
    </location>
</feature>
<dbReference type="SUPFAM" id="SSF57196">
    <property type="entry name" value="EGF/Laminin"/>
    <property type="match status" value="1"/>
</dbReference>
<dbReference type="Gene3D" id="2.10.70.10">
    <property type="entry name" value="Complement Module, domain 1"/>
    <property type="match status" value="1"/>
</dbReference>
<dbReference type="InterPro" id="IPR000884">
    <property type="entry name" value="TSP1_rpt"/>
</dbReference>
<feature type="signal peptide" evidence="5">
    <location>
        <begin position="1"/>
        <end position="24"/>
    </location>
</feature>
<dbReference type="PROSITE" id="PS50092">
    <property type="entry name" value="TSP1"/>
    <property type="match status" value="1"/>
</dbReference>
<dbReference type="Proteomes" id="UP001164746">
    <property type="component" value="Chromosome 5"/>
</dbReference>
<evidence type="ECO:0000256" key="5">
    <source>
        <dbReference type="SAM" id="SignalP"/>
    </source>
</evidence>
<comment type="caution">
    <text evidence="3">Lacks conserved residue(s) required for the propagation of feature annotation.</text>
</comment>
<dbReference type="SUPFAM" id="SSF57535">
    <property type="entry name" value="Complement control module/SCR domain"/>
    <property type="match status" value="1"/>
</dbReference>
<dbReference type="InterPro" id="IPR000152">
    <property type="entry name" value="EGF-type_Asp/Asn_hydroxyl_site"/>
</dbReference>
<dbReference type="Pfam" id="PF00084">
    <property type="entry name" value="Sushi"/>
    <property type="match status" value="1"/>
</dbReference>
<keyword evidence="3" id="KW-0245">EGF-like domain</keyword>
<feature type="domain" description="Sushi" evidence="8">
    <location>
        <begin position="119"/>
        <end position="178"/>
    </location>
</feature>
<evidence type="ECO:0000313" key="10">
    <source>
        <dbReference type="Proteomes" id="UP001164746"/>
    </source>
</evidence>
<dbReference type="InterPro" id="IPR035976">
    <property type="entry name" value="Sushi/SCR/CCP_sf"/>
</dbReference>
<keyword evidence="10" id="KW-1185">Reference proteome</keyword>
<keyword evidence="2 3" id="KW-1015">Disulfide bond</keyword>
<dbReference type="CDD" id="cd00054">
    <property type="entry name" value="EGF_CA"/>
    <property type="match status" value="1"/>
</dbReference>
<dbReference type="SMART" id="SM00209">
    <property type="entry name" value="TSP1"/>
    <property type="match status" value="1"/>
</dbReference>
<feature type="domain" description="HYR" evidence="7">
    <location>
        <begin position="242"/>
        <end position="306"/>
    </location>
</feature>
<dbReference type="Gene3D" id="2.20.100.10">
    <property type="entry name" value="Thrombospondin type-1 (TSP1) repeat"/>
    <property type="match status" value="1"/>
</dbReference>
<dbReference type="EMBL" id="CP111016">
    <property type="protein sequence ID" value="WAR06503.1"/>
    <property type="molecule type" value="Genomic_DNA"/>
</dbReference>
<keyword evidence="1" id="KW-0677">Repeat</keyword>
<evidence type="ECO:0000259" key="8">
    <source>
        <dbReference type="PROSITE" id="PS50923"/>
    </source>
</evidence>
<proteinExistence type="predicted"/>
<organism evidence="9 10">
    <name type="scientific">Mya arenaria</name>
    <name type="common">Soft-shell clam</name>
    <dbReference type="NCBI Taxonomy" id="6604"/>
    <lineage>
        <taxon>Eukaryota</taxon>
        <taxon>Metazoa</taxon>
        <taxon>Spiralia</taxon>
        <taxon>Lophotrochozoa</taxon>
        <taxon>Mollusca</taxon>
        <taxon>Bivalvia</taxon>
        <taxon>Autobranchia</taxon>
        <taxon>Heteroconchia</taxon>
        <taxon>Euheterodonta</taxon>
        <taxon>Imparidentia</taxon>
        <taxon>Neoheterodontei</taxon>
        <taxon>Myida</taxon>
        <taxon>Myoidea</taxon>
        <taxon>Myidae</taxon>
        <taxon>Mya</taxon>
    </lineage>
</organism>
<keyword evidence="4" id="KW-0768">Sushi</keyword>
<gene>
    <name evidence="9" type="ORF">MAR_021872</name>
</gene>
<feature type="chain" id="PRO_5047155297" evidence="5">
    <location>
        <begin position="25"/>
        <end position="306"/>
    </location>
</feature>
<dbReference type="Gene3D" id="2.10.25.10">
    <property type="entry name" value="Laminin"/>
    <property type="match status" value="1"/>
</dbReference>
<evidence type="ECO:0000313" key="9">
    <source>
        <dbReference type="EMBL" id="WAR06503.1"/>
    </source>
</evidence>
<dbReference type="CDD" id="cd00033">
    <property type="entry name" value="CCP"/>
    <property type="match status" value="1"/>
</dbReference>
<dbReference type="InterPro" id="IPR001881">
    <property type="entry name" value="EGF-like_Ca-bd_dom"/>
</dbReference>
<dbReference type="PROSITE" id="PS50825">
    <property type="entry name" value="HYR"/>
    <property type="match status" value="1"/>
</dbReference>
<dbReference type="InterPro" id="IPR000436">
    <property type="entry name" value="Sushi_SCR_CCP_dom"/>
</dbReference>
<keyword evidence="5" id="KW-0732">Signal</keyword>